<dbReference type="InterPro" id="IPR012337">
    <property type="entry name" value="RNaseH-like_sf"/>
</dbReference>
<reference evidence="2 3" key="1">
    <citation type="journal article" date="2017" name="Mol. Plant">
        <title>The Genome of Medicinal Plant Macleaya cordata Provides New Insights into Benzylisoquinoline Alkaloids Metabolism.</title>
        <authorList>
            <person name="Liu X."/>
            <person name="Liu Y."/>
            <person name="Huang P."/>
            <person name="Ma Y."/>
            <person name="Qing Z."/>
            <person name="Tang Q."/>
            <person name="Cao H."/>
            <person name="Cheng P."/>
            <person name="Zheng Y."/>
            <person name="Yuan Z."/>
            <person name="Zhou Y."/>
            <person name="Liu J."/>
            <person name="Tang Z."/>
            <person name="Zhuo Y."/>
            <person name="Zhang Y."/>
            <person name="Yu L."/>
            <person name="Huang J."/>
            <person name="Yang P."/>
            <person name="Peng Q."/>
            <person name="Zhang J."/>
            <person name="Jiang W."/>
            <person name="Zhang Z."/>
            <person name="Lin K."/>
            <person name="Ro D.K."/>
            <person name="Chen X."/>
            <person name="Xiong X."/>
            <person name="Shang Y."/>
            <person name="Huang S."/>
            <person name="Zeng J."/>
        </authorList>
    </citation>
    <scope>NUCLEOTIDE SEQUENCE [LARGE SCALE GENOMIC DNA]</scope>
    <source>
        <strain evidence="3">cv. BLH2017</strain>
        <tissue evidence="2">Root</tissue>
    </source>
</reference>
<gene>
    <name evidence="2" type="ORF">BVC80_8851g8</name>
</gene>
<dbReference type="AlphaFoldDB" id="A0A200PY21"/>
<evidence type="ECO:0000313" key="2">
    <source>
        <dbReference type="EMBL" id="OVA03091.1"/>
    </source>
</evidence>
<organism evidence="2 3">
    <name type="scientific">Macleaya cordata</name>
    <name type="common">Five-seeded plume-poppy</name>
    <name type="synonym">Bocconia cordata</name>
    <dbReference type="NCBI Taxonomy" id="56857"/>
    <lineage>
        <taxon>Eukaryota</taxon>
        <taxon>Viridiplantae</taxon>
        <taxon>Streptophyta</taxon>
        <taxon>Embryophyta</taxon>
        <taxon>Tracheophyta</taxon>
        <taxon>Spermatophyta</taxon>
        <taxon>Magnoliopsida</taxon>
        <taxon>Ranunculales</taxon>
        <taxon>Papaveraceae</taxon>
        <taxon>Papaveroideae</taxon>
        <taxon>Macleaya</taxon>
    </lineage>
</organism>
<dbReference type="SUPFAM" id="SSF53098">
    <property type="entry name" value="Ribonuclease H-like"/>
    <property type="match status" value="1"/>
</dbReference>
<dbReference type="OrthoDB" id="1270183at2759"/>
<sequence length="144" mass="16112">MAAGGGVVRESRGQIVAAFRSFYGSGTNNLAESRALLDGLLVCRQIGVTKIVVRVDSKLVASWFHYKCEIPWSLLQWWHKIRELARDMDLTVAHVYRELNAPADSLAVIGLSTSSDHTFFSNFPSCLIGLTRLDRMRVPYIRNG</sequence>
<dbReference type="InterPro" id="IPR044730">
    <property type="entry name" value="RNase_H-like_dom_plant"/>
</dbReference>
<accession>A0A200PY21</accession>
<dbReference type="InParanoid" id="A0A200PY21"/>
<dbReference type="OMA" id="NCINDSW"/>
<feature type="domain" description="RNase H type-1" evidence="1">
    <location>
        <begin position="2"/>
        <end position="107"/>
    </location>
</feature>
<dbReference type="STRING" id="56857.A0A200PY21"/>
<proteinExistence type="predicted"/>
<name>A0A200PY21_MACCD</name>
<dbReference type="PANTHER" id="PTHR47723:SF19">
    <property type="entry name" value="POLYNUCLEOTIDYL TRANSFERASE, RIBONUCLEASE H-LIKE SUPERFAMILY PROTEIN"/>
    <property type="match status" value="1"/>
</dbReference>
<dbReference type="InterPro" id="IPR036397">
    <property type="entry name" value="RNaseH_sf"/>
</dbReference>
<keyword evidence="3" id="KW-1185">Reference proteome</keyword>
<evidence type="ECO:0000259" key="1">
    <source>
        <dbReference type="Pfam" id="PF13456"/>
    </source>
</evidence>
<dbReference type="Proteomes" id="UP000195402">
    <property type="component" value="Unassembled WGS sequence"/>
</dbReference>
<dbReference type="EMBL" id="MVGT01003859">
    <property type="protein sequence ID" value="OVA03091.1"/>
    <property type="molecule type" value="Genomic_DNA"/>
</dbReference>
<comment type="caution">
    <text evidence="2">The sequence shown here is derived from an EMBL/GenBank/DDBJ whole genome shotgun (WGS) entry which is preliminary data.</text>
</comment>
<dbReference type="PANTHER" id="PTHR47723">
    <property type="entry name" value="OS05G0353850 PROTEIN"/>
    <property type="match status" value="1"/>
</dbReference>
<protein>
    <submittedName>
        <fullName evidence="2">Ribonuclease H domain</fullName>
    </submittedName>
</protein>
<dbReference type="InterPro" id="IPR002156">
    <property type="entry name" value="RNaseH_domain"/>
</dbReference>
<dbReference type="GO" id="GO:0003676">
    <property type="term" value="F:nucleic acid binding"/>
    <property type="evidence" value="ECO:0007669"/>
    <property type="project" value="InterPro"/>
</dbReference>
<evidence type="ECO:0000313" key="3">
    <source>
        <dbReference type="Proteomes" id="UP000195402"/>
    </source>
</evidence>
<dbReference type="Pfam" id="PF13456">
    <property type="entry name" value="RVT_3"/>
    <property type="match status" value="1"/>
</dbReference>
<dbReference type="Gene3D" id="3.30.420.10">
    <property type="entry name" value="Ribonuclease H-like superfamily/Ribonuclease H"/>
    <property type="match status" value="1"/>
</dbReference>
<dbReference type="InterPro" id="IPR053151">
    <property type="entry name" value="RNase_H-like"/>
</dbReference>
<dbReference type="GO" id="GO:0004523">
    <property type="term" value="F:RNA-DNA hybrid ribonuclease activity"/>
    <property type="evidence" value="ECO:0007669"/>
    <property type="project" value="InterPro"/>
</dbReference>
<dbReference type="CDD" id="cd06222">
    <property type="entry name" value="RNase_H_like"/>
    <property type="match status" value="1"/>
</dbReference>